<reference evidence="1 2" key="1">
    <citation type="submission" date="2019-05" db="EMBL/GenBank/DDBJ databases">
        <title>Another draft genome of Portunus trituberculatus and its Hox gene families provides insights of decapod evolution.</title>
        <authorList>
            <person name="Jeong J.-H."/>
            <person name="Song I."/>
            <person name="Kim S."/>
            <person name="Choi T."/>
            <person name="Kim D."/>
            <person name="Ryu S."/>
            <person name="Kim W."/>
        </authorList>
    </citation>
    <scope>NUCLEOTIDE SEQUENCE [LARGE SCALE GENOMIC DNA]</scope>
    <source>
        <tissue evidence="1">Muscle</tissue>
    </source>
</reference>
<evidence type="ECO:0000313" key="2">
    <source>
        <dbReference type="Proteomes" id="UP000324222"/>
    </source>
</evidence>
<name>A0A5B7G7Q2_PORTR</name>
<comment type="caution">
    <text evidence="1">The sequence shown here is derived from an EMBL/GenBank/DDBJ whole genome shotgun (WGS) entry which is preliminary data.</text>
</comment>
<dbReference type="EMBL" id="VSRR010013827">
    <property type="protein sequence ID" value="MPC56280.1"/>
    <property type="molecule type" value="Genomic_DNA"/>
</dbReference>
<proteinExistence type="predicted"/>
<protein>
    <recommendedName>
        <fullName evidence="3">GIY-YIG domain-containing protein</fullName>
    </recommendedName>
</protein>
<accession>A0A5B7G7Q2</accession>
<dbReference type="AlphaFoldDB" id="A0A5B7G7Q2"/>
<dbReference type="Proteomes" id="UP000324222">
    <property type="component" value="Unassembled WGS sequence"/>
</dbReference>
<dbReference type="InterPro" id="IPR035901">
    <property type="entry name" value="GIY-YIG_endonuc_sf"/>
</dbReference>
<organism evidence="1 2">
    <name type="scientific">Portunus trituberculatus</name>
    <name type="common">Swimming crab</name>
    <name type="synonym">Neptunus trituberculatus</name>
    <dbReference type="NCBI Taxonomy" id="210409"/>
    <lineage>
        <taxon>Eukaryota</taxon>
        <taxon>Metazoa</taxon>
        <taxon>Ecdysozoa</taxon>
        <taxon>Arthropoda</taxon>
        <taxon>Crustacea</taxon>
        <taxon>Multicrustacea</taxon>
        <taxon>Malacostraca</taxon>
        <taxon>Eumalacostraca</taxon>
        <taxon>Eucarida</taxon>
        <taxon>Decapoda</taxon>
        <taxon>Pleocyemata</taxon>
        <taxon>Brachyura</taxon>
        <taxon>Eubrachyura</taxon>
        <taxon>Portunoidea</taxon>
        <taxon>Portunidae</taxon>
        <taxon>Portuninae</taxon>
        <taxon>Portunus</taxon>
    </lineage>
</organism>
<dbReference type="OrthoDB" id="6378814at2759"/>
<sequence length="119" mass="13913">MRNKTAKKPAPTQEANVIYQHNCTAEDCGPHSYIGMTRTTLSRRLTCHLQNGSIKEHYHEKHQTKLTRQQLEENATIIDRETDARRLMFLEDIYIESLKPAINQQTRDLQILPTRKLRA</sequence>
<dbReference type="SUPFAM" id="SSF82771">
    <property type="entry name" value="GIY-YIG endonuclease"/>
    <property type="match status" value="1"/>
</dbReference>
<evidence type="ECO:0000313" key="1">
    <source>
        <dbReference type="EMBL" id="MPC56280.1"/>
    </source>
</evidence>
<evidence type="ECO:0008006" key="3">
    <source>
        <dbReference type="Google" id="ProtNLM"/>
    </source>
</evidence>
<gene>
    <name evidence="1" type="ORF">E2C01_050233</name>
</gene>
<keyword evidence="2" id="KW-1185">Reference proteome</keyword>